<keyword evidence="2" id="KW-1185">Reference proteome</keyword>
<reference evidence="1 2" key="2">
    <citation type="submission" date="2020-03" db="EMBL/GenBank/DDBJ databases">
        <title>Campylobacter portucalensis sp. nov., a new species of Campylobacter isolated from the reproductive tract of bulls.</title>
        <authorList>
            <person name="Silva M.F."/>
            <person name="Pereira G."/>
            <person name="Carneiro C."/>
            <person name="Hemphill A."/>
            <person name="Mateus L."/>
            <person name="Lopes-Da-Costa L."/>
            <person name="Silva E."/>
        </authorList>
    </citation>
    <scope>NUCLEOTIDE SEQUENCE [LARGE SCALE GENOMIC DNA]</scope>
    <source>
        <strain evidence="1 2">FMV-PI01</strain>
    </source>
</reference>
<proteinExistence type="predicted"/>
<dbReference type="InterPro" id="IPR038765">
    <property type="entry name" value="Papain-like_cys_pep_sf"/>
</dbReference>
<dbReference type="Proteomes" id="UP000476338">
    <property type="component" value="Unassembled WGS sequence"/>
</dbReference>
<sequence>MLLKSLKCLLCFILFVAISIFLYQNFKFKTHKFNLQNIPNLEVGDLIFRHGNTIDSIIISNKSDFKYSHVGVIIKTEPILIIHATQKENDDKVSIITLNEFLNNATDFGIARVKFINDKNRIFFINDLKNSFGKKFVLSKKGDENLYCTTLIENSLSKISKFEPIYQDIDFMFIDGKYLFPAGIWYDKNIEILYEN</sequence>
<accession>A0A6L5WIN6</accession>
<dbReference type="SUPFAM" id="SSF54001">
    <property type="entry name" value="Cysteine proteinases"/>
    <property type="match status" value="1"/>
</dbReference>
<dbReference type="EMBL" id="VWSJ01000025">
    <property type="protein sequence ID" value="MSN96826.1"/>
    <property type="molecule type" value="Genomic_DNA"/>
</dbReference>
<reference evidence="1 2" key="1">
    <citation type="submission" date="2019-09" db="EMBL/GenBank/DDBJ databases">
        <authorList>
            <person name="Silva M."/>
            <person name="Pereira G."/>
            <person name="Lopes-Da-Costa L."/>
            <person name="Silva E."/>
        </authorList>
    </citation>
    <scope>NUCLEOTIDE SEQUENCE [LARGE SCALE GENOMIC DNA]</scope>
    <source>
        <strain evidence="1 2">FMV-PI01</strain>
    </source>
</reference>
<dbReference type="Pfam" id="PF05708">
    <property type="entry name" value="Peptidase_C92"/>
    <property type="match status" value="1"/>
</dbReference>
<comment type="caution">
    <text evidence="1">The sequence shown here is derived from an EMBL/GenBank/DDBJ whole genome shotgun (WGS) entry which is preliminary data.</text>
</comment>
<dbReference type="AlphaFoldDB" id="A0A6L5WIN6"/>
<organism evidence="1 2">
    <name type="scientific">Campylobacter portucalensis</name>
    <dbReference type="NCBI Taxonomy" id="2608384"/>
    <lineage>
        <taxon>Bacteria</taxon>
        <taxon>Pseudomonadati</taxon>
        <taxon>Campylobacterota</taxon>
        <taxon>Epsilonproteobacteria</taxon>
        <taxon>Campylobacterales</taxon>
        <taxon>Campylobacteraceae</taxon>
        <taxon>Campylobacter</taxon>
    </lineage>
</organism>
<evidence type="ECO:0008006" key="3">
    <source>
        <dbReference type="Google" id="ProtNLM"/>
    </source>
</evidence>
<dbReference type="InterPro" id="IPR024453">
    <property type="entry name" value="Peptidase_C92"/>
</dbReference>
<name>A0A6L5WIN6_9BACT</name>
<evidence type="ECO:0000313" key="2">
    <source>
        <dbReference type="Proteomes" id="UP000476338"/>
    </source>
</evidence>
<dbReference type="Gene3D" id="3.90.1720.10">
    <property type="entry name" value="endopeptidase domain like (from Nostoc punctiforme)"/>
    <property type="match status" value="1"/>
</dbReference>
<evidence type="ECO:0000313" key="1">
    <source>
        <dbReference type="EMBL" id="MSN96826.1"/>
    </source>
</evidence>
<gene>
    <name evidence="1" type="ORF">F1B92_06560</name>
</gene>
<protein>
    <recommendedName>
        <fullName evidence="3">Permuted papain-like amidase enzyme, YaeF/YiiX, C92 family</fullName>
    </recommendedName>
</protein>